<dbReference type="Proteomes" id="UP000297475">
    <property type="component" value="Unassembled WGS sequence"/>
</dbReference>
<dbReference type="RefSeq" id="WP_135483453.1">
    <property type="nucleotide sequence ID" value="NZ_SRMF01000004.1"/>
</dbReference>
<organism evidence="2 3">
    <name type="scientific">Natronospirillum operosum</name>
    <dbReference type="NCBI Taxonomy" id="2759953"/>
    <lineage>
        <taxon>Bacteria</taxon>
        <taxon>Pseudomonadati</taxon>
        <taxon>Pseudomonadota</taxon>
        <taxon>Gammaproteobacteria</taxon>
        <taxon>Oceanospirillales</taxon>
        <taxon>Natronospirillaceae</taxon>
        <taxon>Natronospirillum</taxon>
    </lineage>
</organism>
<evidence type="ECO:0000313" key="2">
    <source>
        <dbReference type="EMBL" id="TGG92781.1"/>
    </source>
</evidence>
<reference evidence="2 3" key="1">
    <citation type="submission" date="2019-04" db="EMBL/GenBank/DDBJ databases">
        <title>Natronospirillum operosus gen. nov., sp. nov., a haloalkaliphilic satellite isolated from decaying biomass of laboratory culture of cyanobacterium Geitlerinema sp. and proposal of Natronospirillaceae fam. nov. and Saccharospirillaceae fam. nov.</title>
        <authorList>
            <person name="Kevbrin V."/>
            <person name="Boltyanskaya Y."/>
            <person name="Koziaeva V."/>
            <person name="Grouzdev D.S."/>
            <person name="Park M."/>
            <person name="Cho J."/>
        </authorList>
    </citation>
    <scope>NUCLEOTIDE SEQUENCE [LARGE SCALE GENOMIC DNA]</scope>
    <source>
        <strain evidence="2 3">G-116</strain>
    </source>
</reference>
<dbReference type="InterPro" id="IPR002123">
    <property type="entry name" value="Plipid/glycerol_acylTrfase"/>
</dbReference>
<dbReference type="PANTHER" id="PTHR39473:SF1">
    <property type="entry name" value="DINB-LIKE DOMAIN-CONTAINING PROTEIN"/>
    <property type="match status" value="1"/>
</dbReference>
<dbReference type="AlphaFoldDB" id="A0A4Z0WAN4"/>
<evidence type="ECO:0000259" key="1">
    <source>
        <dbReference type="SMART" id="SM00563"/>
    </source>
</evidence>
<evidence type="ECO:0000313" key="3">
    <source>
        <dbReference type="Proteomes" id="UP000297475"/>
    </source>
</evidence>
<protein>
    <recommendedName>
        <fullName evidence="1">Phospholipid/glycerol acyltransferase domain-containing protein</fullName>
    </recommendedName>
</protein>
<keyword evidence="3" id="KW-1185">Reference proteome</keyword>
<accession>A0A4Z0WAN4</accession>
<dbReference type="OrthoDB" id="1113830at2"/>
<dbReference type="EMBL" id="SRMF01000004">
    <property type="protein sequence ID" value="TGG92781.1"/>
    <property type="molecule type" value="Genomic_DNA"/>
</dbReference>
<proteinExistence type="predicted"/>
<gene>
    <name evidence="2" type="ORF">E4656_11665</name>
</gene>
<dbReference type="GO" id="GO:0016746">
    <property type="term" value="F:acyltransferase activity"/>
    <property type="evidence" value="ECO:0007669"/>
    <property type="project" value="InterPro"/>
</dbReference>
<comment type="caution">
    <text evidence="2">The sequence shown here is derived from an EMBL/GenBank/DDBJ whole genome shotgun (WGS) entry which is preliminary data.</text>
</comment>
<dbReference type="PANTHER" id="PTHR39473">
    <property type="match status" value="1"/>
</dbReference>
<sequence length="486" mass="54673">MPRMRCSPLIEENLVFLQQLASLLDRLRDSEYAPPEAGDQTIGRHVRHVLAHYHCLLAALHDPSHRTVPLDYEQRHRDRRPEQSVAVGREALASLQNRLRRLGASTLPEHLTVAYPCDADLDPATDAAADPLNLPLPSSPERELAFLSSHTVHHLALIGHLATLSDVEVPASFGVHPSTLRHQRRVQTTPTDAPAARGTGPIDVCALLAEKNPALYQRLPRWAMPLLRWVVNERALNTGLQQFRHTPCRAFPGAVRVHLGVSAQTRPMSRPLPAPKSRPVFVANHPTGGFDGVLMLDWLLQHYDEVRVVVTDALMSIPQMRPFLVPVDRYRRSRWSTLNLKSAFAGDAALLVFPAGRTGRTQDRRVEEFPWQRMPVTLAREYGRTLVPVHIEGHHSRRFNLTAALRRRLGLALNLEMLWLSRDFLNPSCRQYSLTAGSPIDPATLLEAGATDSERLHWLRRRYDSLAADTRTKPHQHGNAQQEVTP</sequence>
<feature type="domain" description="Phospholipid/glycerol acyltransferase" evidence="1">
    <location>
        <begin position="279"/>
        <end position="394"/>
    </location>
</feature>
<dbReference type="InterPro" id="IPR045746">
    <property type="entry name" value="ACT14924-like_Acyltransf_dom"/>
</dbReference>
<dbReference type="SMART" id="SM00563">
    <property type="entry name" value="PlsC"/>
    <property type="match status" value="1"/>
</dbReference>
<name>A0A4Z0WAN4_9GAMM</name>
<dbReference type="SUPFAM" id="SSF69593">
    <property type="entry name" value="Glycerol-3-phosphate (1)-acyltransferase"/>
    <property type="match status" value="1"/>
</dbReference>
<dbReference type="Pfam" id="PF19576">
    <property type="entry name" value="Acyltransf_2"/>
    <property type="match status" value="1"/>
</dbReference>